<keyword evidence="2" id="KW-1185">Reference proteome</keyword>
<dbReference type="GeneID" id="37017395"/>
<dbReference type="EMBL" id="KZ819322">
    <property type="protein sequence ID" value="PWN22753.1"/>
    <property type="molecule type" value="Genomic_DNA"/>
</dbReference>
<dbReference type="RefSeq" id="XP_025349913.1">
    <property type="nucleotide sequence ID" value="XM_025495661.1"/>
</dbReference>
<reference evidence="1 2" key="1">
    <citation type="journal article" date="2018" name="Mol. Biol. Evol.">
        <title>Broad Genomic Sampling Reveals a Smut Pathogenic Ancestry of the Fungal Clade Ustilaginomycotina.</title>
        <authorList>
            <person name="Kijpornyongpan T."/>
            <person name="Mondo S.J."/>
            <person name="Barry K."/>
            <person name="Sandor L."/>
            <person name="Lee J."/>
            <person name="Lipzen A."/>
            <person name="Pangilinan J."/>
            <person name="LaButti K."/>
            <person name="Hainaut M."/>
            <person name="Henrissat B."/>
            <person name="Grigoriev I.V."/>
            <person name="Spatafora J.W."/>
            <person name="Aime M.C."/>
        </authorList>
    </citation>
    <scope>NUCLEOTIDE SEQUENCE [LARGE SCALE GENOMIC DNA]</scope>
    <source>
        <strain evidence="1 2">MCA 4718</strain>
    </source>
</reference>
<accession>A0A316UFS2</accession>
<gene>
    <name evidence="1" type="ORF">BCV69DRAFT_96483</name>
</gene>
<sequence>MNITAFLSFPTSTLWPDSSLRVMSGTVSPTLSCRLEIGFSSVLAFLLAAPSLLPLVASASLLSLLSTSASSSSLATARFFVAFAAGPFFSLSESLTAGVEACRAATRLETRRSPVGWAASDAFLAMLSDVCSKDCSTSEHVVGVVEGEATHFRPLASPHVEFKLPFRNAAIVVPVQSD</sequence>
<protein>
    <submittedName>
        <fullName evidence="1">Uncharacterized protein</fullName>
    </submittedName>
</protein>
<proteinExistence type="predicted"/>
<name>A0A316UFS2_9BASI</name>
<organism evidence="1 2">
    <name type="scientific">Pseudomicrostroma glucosiphilum</name>
    <dbReference type="NCBI Taxonomy" id="1684307"/>
    <lineage>
        <taxon>Eukaryota</taxon>
        <taxon>Fungi</taxon>
        <taxon>Dikarya</taxon>
        <taxon>Basidiomycota</taxon>
        <taxon>Ustilaginomycotina</taxon>
        <taxon>Exobasidiomycetes</taxon>
        <taxon>Microstromatales</taxon>
        <taxon>Microstromatales incertae sedis</taxon>
        <taxon>Pseudomicrostroma</taxon>
    </lineage>
</organism>
<evidence type="ECO:0000313" key="2">
    <source>
        <dbReference type="Proteomes" id="UP000245942"/>
    </source>
</evidence>
<evidence type="ECO:0000313" key="1">
    <source>
        <dbReference type="EMBL" id="PWN22753.1"/>
    </source>
</evidence>
<dbReference type="Proteomes" id="UP000245942">
    <property type="component" value="Unassembled WGS sequence"/>
</dbReference>
<dbReference type="AlphaFoldDB" id="A0A316UFS2"/>